<organism evidence="1 2">
    <name type="scientific">Aquirhabdus parva</name>
    <dbReference type="NCBI Taxonomy" id="2283318"/>
    <lineage>
        <taxon>Bacteria</taxon>
        <taxon>Pseudomonadati</taxon>
        <taxon>Pseudomonadota</taxon>
        <taxon>Gammaproteobacteria</taxon>
        <taxon>Moraxellales</taxon>
        <taxon>Moraxellaceae</taxon>
        <taxon>Aquirhabdus</taxon>
    </lineage>
</organism>
<dbReference type="KEGG" id="mbah:HYN46_04555"/>
<evidence type="ECO:0000313" key="1">
    <source>
        <dbReference type="EMBL" id="AXI02184.1"/>
    </source>
</evidence>
<evidence type="ECO:0000313" key="2">
    <source>
        <dbReference type="Proteomes" id="UP000253940"/>
    </source>
</evidence>
<keyword evidence="2" id="KW-1185">Reference proteome</keyword>
<sequence length="439" mass="47106">MDSQLIKVGAAVVVALGITWGGTTWYGGQQIAAQYPKALAKLNDGALGPLKIVINKQQFGFFTGRVDWDVIFTPNPCEPDHTIKFSGYDDIKNGVFPSLGWGEIQSHIIWPEEARPILTKIFGTKEPLQIKTNVGFLGGLQVQVMSPASTFGNEKGSFEWKGFTGKITQDRTASRLHGNLISPGISFTSADKETVITLDKVSYDFDSQKGQSGLGLGQGELVFSALNAVNAGKSFGFKDFKLISETTEKDGFFAMSMTYKVAELLQEGKSIGKIELAVTADHIDALALKDVVAVMQKMQTQCKPAPDRLLKAAQPIFAKGISAKVNHLDIGFFDGKAHAEATANLPALTVEEQKDPKSAVQKFSVDGKANVTQALLIKLADIAGKTQGQPTSPEQSAQMVEMMLAKPVSEGLLSKSADGYTTTLQVCEGKVSVNGTPLN</sequence>
<gene>
    <name evidence="1" type="ORF">HYN46_04555</name>
</gene>
<dbReference type="RefSeq" id="WP_114898294.1">
    <property type="nucleotide sequence ID" value="NZ_CP031222.1"/>
</dbReference>
<name>A0A345P4H5_9GAMM</name>
<dbReference type="OrthoDB" id="6716616at2"/>
<proteinExistence type="predicted"/>
<reference evidence="1 2" key="1">
    <citation type="submission" date="2018-07" db="EMBL/GenBank/DDBJ databases">
        <title>Genome sequencing of Moraxellaceae gen. HYN0046.</title>
        <authorList>
            <person name="Kim M."/>
            <person name="Yi H."/>
        </authorList>
    </citation>
    <scope>NUCLEOTIDE SEQUENCE [LARGE SCALE GENOMIC DNA]</scope>
    <source>
        <strain evidence="1 2">HYN0046</strain>
    </source>
</reference>
<protein>
    <submittedName>
        <fullName evidence="1">DUF945 domain-containing protein</fullName>
    </submittedName>
</protein>
<dbReference type="AlphaFoldDB" id="A0A345P4H5"/>
<dbReference type="Pfam" id="PF06097">
    <property type="entry name" value="DUF945"/>
    <property type="match status" value="1"/>
</dbReference>
<dbReference type="EMBL" id="CP031222">
    <property type="protein sequence ID" value="AXI02184.1"/>
    <property type="molecule type" value="Genomic_DNA"/>
</dbReference>
<dbReference type="InterPro" id="IPR010352">
    <property type="entry name" value="DUF945"/>
</dbReference>
<accession>A0A345P4H5</accession>
<dbReference type="Proteomes" id="UP000253940">
    <property type="component" value="Chromosome"/>
</dbReference>